<dbReference type="EMBL" id="KZ502422">
    <property type="protein sequence ID" value="PKU79683.1"/>
    <property type="molecule type" value="Genomic_DNA"/>
</dbReference>
<organism evidence="2 3">
    <name type="scientific">Dendrobium catenatum</name>
    <dbReference type="NCBI Taxonomy" id="906689"/>
    <lineage>
        <taxon>Eukaryota</taxon>
        <taxon>Viridiplantae</taxon>
        <taxon>Streptophyta</taxon>
        <taxon>Embryophyta</taxon>
        <taxon>Tracheophyta</taxon>
        <taxon>Spermatophyta</taxon>
        <taxon>Magnoliopsida</taxon>
        <taxon>Liliopsida</taxon>
        <taxon>Asparagales</taxon>
        <taxon>Orchidaceae</taxon>
        <taxon>Epidendroideae</taxon>
        <taxon>Malaxideae</taxon>
        <taxon>Dendrobiinae</taxon>
        <taxon>Dendrobium</taxon>
    </lineage>
</organism>
<feature type="transmembrane region" description="Helical" evidence="1">
    <location>
        <begin position="459"/>
        <end position="476"/>
    </location>
</feature>
<reference evidence="2 3" key="2">
    <citation type="journal article" date="2017" name="Nature">
        <title>The Apostasia genome and the evolution of orchids.</title>
        <authorList>
            <person name="Zhang G.Q."/>
            <person name="Liu K.W."/>
            <person name="Li Z."/>
            <person name="Lohaus R."/>
            <person name="Hsiao Y.Y."/>
            <person name="Niu S.C."/>
            <person name="Wang J.Y."/>
            <person name="Lin Y.C."/>
            <person name="Xu Q."/>
            <person name="Chen L.J."/>
            <person name="Yoshida K."/>
            <person name="Fujiwara S."/>
            <person name="Wang Z.W."/>
            <person name="Zhang Y.Q."/>
            <person name="Mitsuda N."/>
            <person name="Wang M."/>
            <person name="Liu G.H."/>
            <person name="Pecoraro L."/>
            <person name="Huang H.X."/>
            <person name="Xiao X.J."/>
            <person name="Lin M."/>
            <person name="Wu X.Y."/>
            <person name="Wu W.L."/>
            <person name="Chen Y.Y."/>
            <person name="Chang S.B."/>
            <person name="Sakamoto S."/>
            <person name="Ohme-Takagi M."/>
            <person name="Yagi M."/>
            <person name="Zeng S.J."/>
            <person name="Shen C.Y."/>
            <person name="Yeh C.M."/>
            <person name="Luo Y.B."/>
            <person name="Tsai W.C."/>
            <person name="Van de Peer Y."/>
            <person name="Liu Z.J."/>
        </authorList>
    </citation>
    <scope>NUCLEOTIDE SEQUENCE [LARGE SCALE GENOMIC DNA]</scope>
    <source>
        <tissue evidence="2">The whole plant</tissue>
    </source>
</reference>
<name>A0A2I0WVL5_9ASPA</name>
<keyword evidence="1" id="KW-0812">Transmembrane</keyword>
<keyword evidence="1" id="KW-1133">Transmembrane helix</keyword>
<evidence type="ECO:0000256" key="1">
    <source>
        <dbReference type="SAM" id="Phobius"/>
    </source>
</evidence>
<evidence type="ECO:0000313" key="2">
    <source>
        <dbReference type="EMBL" id="PKU79683.1"/>
    </source>
</evidence>
<protein>
    <submittedName>
        <fullName evidence="2">Uncharacterized protein</fullName>
    </submittedName>
</protein>
<dbReference type="AlphaFoldDB" id="A0A2I0WVL5"/>
<dbReference type="InterPro" id="IPR007750">
    <property type="entry name" value="DUF674"/>
</dbReference>
<keyword evidence="3" id="KW-1185">Reference proteome</keyword>
<dbReference type="PANTHER" id="PTHR33103:SF27">
    <property type="entry name" value="OS04G0594700 PROTEIN"/>
    <property type="match status" value="1"/>
</dbReference>
<reference evidence="2 3" key="1">
    <citation type="journal article" date="2016" name="Sci. Rep.">
        <title>The Dendrobium catenatum Lindl. genome sequence provides insights into polysaccharide synthase, floral development and adaptive evolution.</title>
        <authorList>
            <person name="Zhang G.Q."/>
            <person name="Xu Q."/>
            <person name="Bian C."/>
            <person name="Tsai W.C."/>
            <person name="Yeh C.M."/>
            <person name="Liu K.W."/>
            <person name="Yoshida K."/>
            <person name="Zhang L.S."/>
            <person name="Chang S.B."/>
            <person name="Chen F."/>
            <person name="Shi Y."/>
            <person name="Su Y.Y."/>
            <person name="Zhang Y.Q."/>
            <person name="Chen L.J."/>
            <person name="Yin Y."/>
            <person name="Lin M."/>
            <person name="Huang H."/>
            <person name="Deng H."/>
            <person name="Wang Z.W."/>
            <person name="Zhu S.L."/>
            <person name="Zhao X."/>
            <person name="Deng C."/>
            <person name="Niu S.C."/>
            <person name="Huang J."/>
            <person name="Wang M."/>
            <person name="Liu G.H."/>
            <person name="Yang H.J."/>
            <person name="Xiao X.J."/>
            <person name="Hsiao Y.Y."/>
            <person name="Wu W.L."/>
            <person name="Chen Y.Y."/>
            <person name="Mitsuda N."/>
            <person name="Ohme-Takagi M."/>
            <person name="Luo Y.B."/>
            <person name="Van de Peer Y."/>
            <person name="Liu Z.J."/>
        </authorList>
    </citation>
    <scope>NUCLEOTIDE SEQUENCE [LARGE SCALE GENOMIC DNA]</scope>
    <source>
        <tissue evidence="2">The whole plant</tissue>
    </source>
</reference>
<keyword evidence="1" id="KW-0472">Membrane</keyword>
<sequence length="478" mass="53890">MAEISIKLLINKEQKQVVFAEAESDFMTFMFSFFTLPLGSIVQLLGKQSGLGSLDSLYKSVEQLDVKHLQTEACKEMLLNPRSDAARICVDGCFTQSTCYCSYVTKARCSRCGKLMDKALSWPKSTVENKGIFVNDGASFIITDDLRMMPISYINVLSVLEELRINDTSILEERVINVGNKEALSLLRRSLESKHALTEVFFPDSCVEPSGKCFSMIKEEIEDTKAGQKFNLKIILNKKNNSVLSAEVGGDFLNQLLSFLTFPLGSVIRLLCNRISSECCINNLYFSAECLGLECFKSKECKNMLVFPQLASHYGCKSLQYTPCKHGFREAKVIEQNPKLRNRKKTNDAGRSFVEDSKRFMITDNLHISPLSFISFIITKGKDFFFCDVVEKEIIVDKAKVLSLLGVMLISKTVLTDVFAPKRKQQSISYYMLLGIFWGFFASFVLLFCYWGLLVGSLLSLAWFLIVVLSCSLFFSSS</sequence>
<gene>
    <name evidence="2" type="ORF">MA16_Dca010911</name>
</gene>
<proteinExistence type="predicted"/>
<accession>A0A2I0WVL5</accession>
<evidence type="ECO:0000313" key="3">
    <source>
        <dbReference type="Proteomes" id="UP000233837"/>
    </source>
</evidence>
<feature type="transmembrane region" description="Helical" evidence="1">
    <location>
        <begin position="430"/>
        <end position="453"/>
    </location>
</feature>
<dbReference type="Proteomes" id="UP000233837">
    <property type="component" value="Unassembled WGS sequence"/>
</dbReference>
<dbReference type="PANTHER" id="PTHR33103">
    <property type="entry name" value="OS01G0153900 PROTEIN"/>
    <property type="match status" value="1"/>
</dbReference>
<dbReference type="Pfam" id="PF05056">
    <property type="entry name" value="DUF674"/>
    <property type="match status" value="2"/>
</dbReference>